<dbReference type="AlphaFoldDB" id="A0A6G3MI33"/>
<dbReference type="InterPro" id="IPR018957">
    <property type="entry name" value="Znf_C3HC4_RING-type"/>
</dbReference>
<feature type="transmembrane region" description="Helical" evidence="5">
    <location>
        <begin position="185"/>
        <end position="207"/>
    </location>
</feature>
<dbReference type="SMART" id="SM00184">
    <property type="entry name" value="RING"/>
    <property type="match status" value="1"/>
</dbReference>
<protein>
    <submittedName>
        <fullName evidence="7">E3 ubiquitin-protein ligase RNF170 (Trinotate prediction)</fullName>
    </submittedName>
</protein>
<evidence type="ECO:0000256" key="2">
    <source>
        <dbReference type="ARBA" id="ARBA00022771"/>
    </source>
</evidence>
<dbReference type="InterPro" id="IPR038896">
    <property type="entry name" value="RNF170"/>
</dbReference>
<dbReference type="EMBL" id="GHBP01004610">
    <property type="protein sequence ID" value="NDJ93695.1"/>
    <property type="molecule type" value="Transcribed_RNA"/>
</dbReference>
<keyword evidence="5" id="KW-0812">Transmembrane</keyword>
<feature type="domain" description="RING-type" evidence="6">
    <location>
        <begin position="68"/>
        <end position="112"/>
    </location>
</feature>
<proteinExistence type="predicted"/>
<keyword evidence="2 4" id="KW-0863">Zinc-finger</keyword>
<dbReference type="GO" id="GO:0008270">
    <property type="term" value="F:zinc ion binding"/>
    <property type="evidence" value="ECO:0007669"/>
    <property type="project" value="UniProtKB-KW"/>
</dbReference>
<evidence type="ECO:0000256" key="1">
    <source>
        <dbReference type="ARBA" id="ARBA00022723"/>
    </source>
</evidence>
<reference evidence="7" key="1">
    <citation type="submission" date="2018-11" db="EMBL/GenBank/DDBJ databases">
        <title>Henneguya salminicola genome and transcriptome.</title>
        <authorList>
            <person name="Yahalomi D."/>
            <person name="Atkinson S.D."/>
            <person name="Neuhof M."/>
            <person name="Chang E.S."/>
            <person name="Philippe H."/>
            <person name="Cartwright P."/>
            <person name="Bartholomew J.L."/>
            <person name="Huchon D."/>
        </authorList>
    </citation>
    <scope>NUCLEOTIDE SEQUENCE</scope>
    <source>
        <strain evidence="7">Hz1</strain>
        <tissue evidence="7">Whole</tissue>
    </source>
</reference>
<dbReference type="SUPFAM" id="SSF57850">
    <property type="entry name" value="RING/U-box"/>
    <property type="match status" value="1"/>
</dbReference>
<evidence type="ECO:0000313" key="7">
    <source>
        <dbReference type="EMBL" id="NDJ93695.1"/>
    </source>
</evidence>
<organism evidence="7">
    <name type="scientific">Henneguya salminicola</name>
    <name type="common">Myxosporean</name>
    <dbReference type="NCBI Taxonomy" id="69463"/>
    <lineage>
        <taxon>Eukaryota</taxon>
        <taxon>Metazoa</taxon>
        <taxon>Cnidaria</taxon>
        <taxon>Myxozoa</taxon>
        <taxon>Myxosporea</taxon>
        <taxon>Bivalvulida</taxon>
        <taxon>Platysporina</taxon>
        <taxon>Myxobolidae</taxon>
        <taxon>Henneguya</taxon>
    </lineage>
</organism>
<feature type="transmembrane region" description="Helical" evidence="5">
    <location>
        <begin position="213"/>
        <end position="231"/>
    </location>
</feature>
<name>A0A6G3MI33_HENSL</name>
<keyword evidence="5" id="KW-1133">Transmembrane helix</keyword>
<dbReference type="GO" id="GO:0061630">
    <property type="term" value="F:ubiquitin protein ligase activity"/>
    <property type="evidence" value="ECO:0007669"/>
    <property type="project" value="InterPro"/>
</dbReference>
<keyword evidence="5" id="KW-0472">Membrane</keyword>
<dbReference type="PANTHER" id="PTHR22894:SF5">
    <property type="entry name" value="RING-TYPE DOMAIN-CONTAINING PROTEIN"/>
    <property type="match status" value="1"/>
</dbReference>
<dbReference type="PROSITE" id="PS50089">
    <property type="entry name" value="ZF_RING_2"/>
    <property type="match status" value="1"/>
</dbReference>
<keyword evidence="3" id="KW-0862">Zinc</keyword>
<dbReference type="InterPro" id="IPR001841">
    <property type="entry name" value="Znf_RING"/>
</dbReference>
<evidence type="ECO:0000256" key="3">
    <source>
        <dbReference type="ARBA" id="ARBA00022833"/>
    </source>
</evidence>
<dbReference type="Gene3D" id="3.30.40.10">
    <property type="entry name" value="Zinc/RING finger domain, C3HC4 (zinc finger)"/>
    <property type="match status" value="1"/>
</dbReference>
<sequence>MLSIFKLFYNRQIFDWIGNPSVLATTILVIVSLIFLFWVINILTKPTYYDIVETDQRDTRRINGDEMCAICQEALNQIHIQTNCNHPFCGVCFLSLMNFTDPTTPPPCPVCRQKVISLKQKWDSTLELKENDKIVAEFLSRFNRKFGSESRTFYEWVQDAPEISRHIIQEVISPHGHLYLHNLRCISFISFTFVYLIFPINFLPHIWYNITGLLYDMVVLVVVLLQIIINIRNRQRQ</sequence>
<dbReference type="InterPro" id="IPR013083">
    <property type="entry name" value="Znf_RING/FYVE/PHD"/>
</dbReference>
<dbReference type="PANTHER" id="PTHR22894">
    <property type="entry name" value="RING-TYPE DOMAIN-CONTAINING PROTEIN"/>
    <property type="match status" value="1"/>
</dbReference>
<evidence type="ECO:0000259" key="6">
    <source>
        <dbReference type="PROSITE" id="PS50089"/>
    </source>
</evidence>
<keyword evidence="1" id="KW-0479">Metal-binding</keyword>
<feature type="transmembrane region" description="Helical" evidence="5">
    <location>
        <begin position="20"/>
        <end position="40"/>
    </location>
</feature>
<evidence type="ECO:0000256" key="5">
    <source>
        <dbReference type="SAM" id="Phobius"/>
    </source>
</evidence>
<dbReference type="Pfam" id="PF00097">
    <property type="entry name" value="zf-C3HC4"/>
    <property type="match status" value="1"/>
</dbReference>
<evidence type="ECO:0000256" key="4">
    <source>
        <dbReference type="PROSITE-ProRule" id="PRU00175"/>
    </source>
</evidence>
<accession>A0A6G3MI33</accession>